<evidence type="ECO:0008006" key="2">
    <source>
        <dbReference type="Google" id="ProtNLM"/>
    </source>
</evidence>
<reference evidence="1" key="1">
    <citation type="submission" date="2020-02" db="EMBL/GenBank/DDBJ databases">
        <authorList>
            <person name="Meier V. D."/>
        </authorList>
    </citation>
    <scope>NUCLEOTIDE SEQUENCE</scope>
    <source>
        <strain evidence="1">AVDCRST_MAG38</strain>
    </source>
</reference>
<dbReference type="SUPFAM" id="SSF143744">
    <property type="entry name" value="GlcG-like"/>
    <property type="match status" value="1"/>
</dbReference>
<sequence length="144" mass="14534">MPDLVSRAEVSLDAAFAVLAGIRAEAARRDVALAAVVCDLGGQVVAAQRMDGAQLAAMALAIDKAYTAVSFDHPTEAWAESTRPGAGDWGLSTVLGGRIVVFAGGLPLRREGKLVGGVGVSGSAADVDRACAVAGLRARGFDAV</sequence>
<dbReference type="InterPro" id="IPR052517">
    <property type="entry name" value="GlcG_carb_metab_protein"/>
</dbReference>
<dbReference type="PANTHER" id="PTHR34309">
    <property type="entry name" value="SLR1406 PROTEIN"/>
    <property type="match status" value="1"/>
</dbReference>
<gene>
    <name evidence="1" type="ORF">AVDCRST_MAG38-913</name>
</gene>
<evidence type="ECO:0000313" key="1">
    <source>
        <dbReference type="EMBL" id="CAA9468034.1"/>
    </source>
</evidence>
<dbReference type="EMBL" id="CADCVJ010000063">
    <property type="protein sequence ID" value="CAA9468034.1"/>
    <property type="molecule type" value="Genomic_DNA"/>
</dbReference>
<protein>
    <recommendedName>
        <fullName evidence="2">Heme-binding protein</fullName>
    </recommendedName>
</protein>
<dbReference type="InterPro" id="IPR005624">
    <property type="entry name" value="PduO/GlcC-like"/>
</dbReference>
<dbReference type="Gene3D" id="3.30.450.150">
    <property type="entry name" value="Haem-degrading domain"/>
    <property type="match status" value="1"/>
</dbReference>
<organism evidence="1">
    <name type="scientific">uncultured Solirubrobacteraceae bacterium</name>
    <dbReference type="NCBI Taxonomy" id="1162706"/>
    <lineage>
        <taxon>Bacteria</taxon>
        <taxon>Bacillati</taxon>
        <taxon>Actinomycetota</taxon>
        <taxon>Thermoleophilia</taxon>
        <taxon>Solirubrobacterales</taxon>
        <taxon>Solirubrobacteraceae</taxon>
        <taxon>environmental samples</taxon>
    </lineage>
</organism>
<name>A0A6J4RG62_9ACTN</name>
<proteinExistence type="predicted"/>
<accession>A0A6J4RG62</accession>
<dbReference type="AlphaFoldDB" id="A0A6J4RG62"/>
<dbReference type="PANTHER" id="PTHR34309:SF1">
    <property type="entry name" value="PROTEIN GLCG"/>
    <property type="match status" value="1"/>
</dbReference>
<dbReference type="Pfam" id="PF03928">
    <property type="entry name" value="HbpS-like"/>
    <property type="match status" value="1"/>
</dbReference>
<dbReference type="InterPro" id="IPR038084">
    <property type="entry name" value="PduO/GlcC-like_sf"/>
</dbReference>